<dbReference type="PROSITE" id="PS51257">
    <property type="entry name" value="PROKAR_LIPOPROTEIN"/>
    <property type="match status" value="1"/>
</dbReference>
<keyword evidence="1" id="KW-0732">Signal</keyword>
<dbReference type="EMBL" id="WVHT01000005">
    <property type="protein sequence ID" value="MXV51611.1"/>
    <property type="molecule type" value="Genomic_DNA"/>
</dbReference>
<sequence length="157" mass="18493">MRIIIVVVFLFLFASCKLNQTVNGYKEGKWIYGPSEMQATAKKLKKAGYSIPEDAIADNYHYKGRYKHGQEKGTWRYYLGKSLVRKERYKGYTADVEFYHFNGKVDCKGKTFFDTSGKIPEWYYIGSWSWYDEDGRLAVTRKYDKGIIVNETYYQTN</sequence>
<evidence type="ECO:0008006" key="4">
    <source>
        <dbReference type="Google" id="ProtNLM"/>
    </source>
</evidence>
<feature type="signal peptide" evidence="1">
    <location>
        <begin position="1"/>
        <end position="19"/>
    </location>
</feature>
<evidence type="ECO:0000313" key="2">
    <source>
        <dbReference type="EMBL" id="MXV51611.1"/>
    </source>
</evidence>
<accession>A0A7K1YB72</accession>
<comment type="caution">
    <text evidence="2">The sequence shown here is derived from an EMBL/GenBank/DDBJ whole genome shotgun (WGS) entry which is preliminary data.</text>
</comment>
<dbReference type="Proteomes" id="UP000466586">
    <property type="component" value="Unassembled WGS sequence"/>
</dbReference>
<protein>
    <recommendedName>
        <fullName evidence="4">Toxin-antitoxin system YwqK family antitoxin</fullName>
    </recommendedName>
</protein>
<organism evidence="2 3">
    <name type="scientific">Hufsiella arboris</name>
    <dbReference type="NCBI Taxonomy" id="2695275"/>
    <lineage>
        <taxon>Bacteria</taxon>
        <taxon>Pseudomonadati</taxon>
        <taxon>Bacteroidota</taxon>
        <taxon>Sphingobacteriia</taxon>
        <taxon>Sphingobacteriales</taxon>
        <taxon>Sphingobacteriaceae</taxon>
        <taxon>Hufsiella</taxon>
    </lineage>
</organism>
<evidence type="ECO:0000256" key="1">
    <source>
        <dbReference type="SAM" id="SignalP"/>
    </source>
</evidence>
<dbReference type="RefSeq" id="WP_160844796.1">
    <property type="nucleotide sequence ID" value="NZ_WVHT01000005.1"/>
</dbReference>
<evidence type="ECO:0000313" key="3">
    <source>
        <dbReference type="Proteomes" id="UP000466586"/>
    </source>
</evidence>
<name>A0A7K1YB72_9SPHI</name>
<proteinExistence type="predicted"/>
<dbReference type="AlphaFoldDB" id="A0A7K1YB72"/>
<gene>
    <name evidence="2" type="ORF">GS399_11570</name>
</gene>
<feature type="chain" id="PRO_5029648808" description="Toxin-antitoxin system YwqK family antitoxin" evidence="1">
    <location>
        <begin position="20"/>
        <end position="157"/>
    </location>
</feature>
<reference evidence="2 3" key="1">
    <citation type="submission" date="2019-11" db="EMBL/GenBank/DDBJ databases">
        <title>Pedobacter sp. HMF7647 Genome sequencing and assembly.</title>
        <authorList>
            <person name="Kang H."/>
            <person name="Kim H."/>
            <person name="Joh K."/>
        </authorList>
    </citation>
    <scope>NUCLEOTIDE SEQUENCE [LARGE SCALE GENOMIC DNA]</scope>
    <source>
        <strain evidence="2 3">HMF7647</strain>
    </source>
</reference>
<keyword evidence="3" id="KW-1185">Reference proteome</keyword>